<keyword evidence="21" id="KW-1185">Reference proteome</keyword>
<dbReference type="InterPro" id="IPR002888">
    <property type="entry name" value="2Fe-2S-bd"/>
</dbReference>
<dbReference type="PROSITE" id="PS51085">
    <property type="entry name" value="2FE2S_FER_2"/>
    <property type="match status" value="1"/>
</dbReference>
<dbReference type="Pfam" id="PF03450">
    <property type="entry name" value="CO_deh_flav_C"/>
    <property type="match status" value="1"/>
</dbReference>
<keyword evidence="7 16" id="KW-0274">FAD</keyword>
<dbReference type="Gene3D" id="3.30.390.50">
    <property type="entry name" value="CO dehydrogenase flavoprotein, C-terminal domain"/>
    <property type="match status" value="1"/>
</dbReference>
<dbReference type="GO" id="GO:0071949">
    <property type="term" value="F:FAD binding"/>
    <property type="evidence" value="ECO:0007669"/>
    <property type="project" value="InterPro"/>
</dbReference>
<dbReference type="PIRSF" id="PIRSF000127">
    <property type="entry name" value="Xanthine_DH"/>
    <property type="match status" value="1"/>
</dbReference>
<keyword evidence="6 17" id="KW-0479">Metal-binding</keyword>
<feature type="binding site" evidence="17">
    <location>
        <position position="82"/>
    </location>
    <ligand>
        <name>[2Fe-2S] cluster</name>
        <dbReference type="ChEBI" id="CHEBI:190135"/>
        <label>1</label>
    </ligand>
</feature>
<evidence type="ECO:0000256" key="3">
    <source>
        <dbReference type="ARBA" id="ARBA00022505"/>
    </source>
</evidence>
<evidence type="ECO:0000256" key="15">
    <source>
        <dbReference type="ARBA" id="ARBA00066063"/>
    </source>
</evidence>
<evidence type="ECO:0000256" key="8">
    <source>
        <dbReference type="ARBA" id="ARBA00022865"/>
    </source>
</evidence>
<evidence type="ECO:0000256" key="10">
    <source>
        <dbReference type="ARBA" id="ARBA00023004"/>
    </source>
</evidence>
<dbReference type="InterPro" id="IPR036856">
    <property type="entry name" value="Ald_Oxase/Xan_DH_a/b_sf"/>
</dbReference>
<dbReference type="InterPro" id="IPR016166">
    <property type="entry name" value="FAD-bd_PCMH"/>
</dbReference>
<dbReference type="InterPro" id="IPR002346">
    <property type="entry name" value="Mopterin_DH_FAD-bd"/>
</dbReference>
<dbReference type="SUPFAM" id="SSF47741">
    <property type="entry name" value="CO dehydrogenase ISP C-domain like"/>
    <property type="match status" value="1"/>
</dbReference>
<sequence length="1207" mass="131372">MAASGGALLVERLVLAVNGLRYEVAAAELDPSTTLLEFIRTRTPFRGPKLGCGEGGCGACVVLIAKYNPATDEVTEISASSCLTLIYSLNFCSVITTEGLGNTRDGFHAIQKRMSGFHASQCGFCTPGMCMSIFSSLVGADNSKRPQPPNGFSKLTVSEAEKAFSGNLCRCTGYRPIVDACKSFASDVDLEDLGLNIFWKKGDKKPDVSKLPSYTIGGGICTFPDFLKSELKSLQHLDDANITTSKASWYHPRLPNYTLCGGIFSFLDFLKSGLKFLRHDLNDANNAVSKEGWYHPRSIKQYYELINSSLFSEFSVKLVVGNTSAGVYKDYDLYNNYIDIGGIPELSSIVRKAEGIEIGAAVTISRSIEILEKESKSMSSPNGSVVFRKLADHMSKVATPFVRNTASLGGNIILAQKYPFPSDVATVLLGVGSTVCVQVVGEQRHITLEEFLEQPPLDHTSLLLSVFIPHWISDSQTEASLVFQTYRAASRPLGNAISYVNSAFLGHVSFDESSGDHVLSNLHLAFGAYGTEHAIRARKVEKFLTGKSLTASVVLGAIQLLRETIVPMEGTSHPEYRISVAVGFLFTFLSAHVKGIADPGKTFSTSPANSVDITDVNYWPLSSRQETISGDEYKPIGEPMEKYGVELQASGEAVYVDDIPAPKNCFHGEFIYSTQPLASVKNITFKSSLSSQKIITVVSAKDIPKEGQNIGSMTMFGDPIAEFAGQALGVVIAETQRYADMAAKQVVVEYDTVDLKPPILTMEQAVQNNSYFNVPAVFYPKEVGDFSMGMAEADHKILSTEVKLASQYYFYMETQTALAIPDEDNTMVVYSSSQYPELAQTTIAKCLGIPLGNVRVITRRVGGGFGGKGYRSFPVATAAALCAYKLRCPVQMYLNRNTDMIMVGSRHPMKAHYSVGFKSDGKITALHLDLLIDAGISVDLSPIIPGSVILALKKYNWGALSFDIKLCKTNNTSKSTMRAPGDTQGSLIAEAIIEHVASVLSLDANRVREINFHTYDSLVLFYPASAGEESTYTLHSIFNRLALTSSYLHRADTVKQFNICNKWRKRGISCVPLIFNVSPRPAPGRVSVLKDGSIVVQVGGIEIGQGLWTKVQQMTAFALGQLWPEGCEGLLERVRILQADTLNLIQSGVTGGSSTSESSCAATLQACKLLISRLNPIMNKLRLQSATVSWDNLISQVIVFIGCFWLC</sequence>
<comment type="caution">
    <text evidence="20">The sequence shown here is derived from an EMBL/GenBank/DDBJ whole genome shotgun (WGS) entry which is preliminary data.</text>
</comment>
<dbReference type="InterPro" id="IPR037165">
    <property type="entry name" value="AldOxase/xan_DH_Mopterin-bd_sf"/>
</dbReference>
<evidence type="ECO:0000259" key="18">
    <source>
        <dbReference type="PROSITE" id="PS51085"/>
    </source>
</evidence>
<dbReference type="AlphaFoldDB" id="A0A1E5UJV1"/>
<evidence type="ECO:0000256" key="14">
    <source>
        <dbReference type="ARBA" id="ARBA00034078"/>
    </source>
</evidence>
<evidence type="ECO:0000313" key="21">
    <source>
        <dbReference type="Proteomes" id="UP000095767"/>
    </source>
</evidence>
<dbReference type="InterPro" id="IPR006058">
    <property type="entry name" value="2Fe2S_fd_BS"/>
</dbReference>
<comment type="similarity">
    <text evidence="2">Belongs to the xanthine dehydrogenase family.</text>
</comment>
<feature type="binding site" evidence="16">
    <location>
        <position position="487"/>
    </location>
    <ligand>
        <name>FAD</name>
        <dbReference type="ChEBI" id="CHEBI:57692"/>
    </ligand>
</feature>
<keyword evidence="13" id="KW-0073">Auxin biosynthesis</keyword>
<dbReference type="GO" id="GO:0004031">
    <property type="term" value="F:aldehyde oxidase activity"/>
    <property type="evidence" value="ECO:0007669"/>
    <property type="project" value="UniProtKB-ARBA"/>
</dbReference>
<comment type="subunit">
    <text evidence="15">Aldehyde oxidases (AO) are homodimers and heterodimers of AO subunits.</text>
</comment>
<dbReference type="Gene3D" id="3.30.365.10">
    <property type="entry name" value="Aldehyde oxidase/xanthine dehydrogenase, molybdopterin binding domain"/>
    <property type="match status" value="4"/>
</dbReference>
<feature type="binding site" evidence="17">
    <location>
        <position position="865"/>
    </location>
    <ligand>
        <name>Mo-molybdopterin</name>
        <dbReference type="ChEBI" id="CHEBI:71302"/>
    </ligand>
    <ligandPart>
        <name>Mo</name>
        <dbReference type="ChEBI" id="CHEBI:28685"/>
    </ligandPart>
</feature>
<dbReference type="OrthoDB" id="8300278at2759"/>
<dbReference type="SMART" id="SM01092">
    <property type="entry name" value="CO_deh_flav_C"/>
    <property type="match status" value="1"/>
</dbReference>
<dbReference type="SUPFAM" id="SSF55447">
    <property type="entry name" value="CO dehydrogenase flavoprotein C-terminal domain-like"/>
    <property type="match status" value="1"/>
</dbReference>
<keyword evidence="8" id="KW-0937">Abscisic acid biosynthesis</keyword>
<evidence type="ECO:0000256" key="12">
    <source>
        <dbReference type="ARBA" id="ARBA00023027"/>
    </source>
</evidence>
<comment type="cofactor">
    <cofactor evidence="17">
        <name>[2Fe-2S] cluster</name>
        <dbReference type="ChEBI" id="CHEBI:190135"/>
    </cofactor>
    <text evidence="17">Binds 2 [2Fe-2S] clusters.</text>
</comment>
<feature type="domain" description="2Fe-2S ferredoxin-type" evidence="18">
    <location>
        <begin position="11"/>
        <end position="100"/>
    </location>
</feature>
<feature type="domain" description="FAD-binding PCMH-type" evidence="19">
    <location>
        <begin position="286"/>
        <end position="473"/>
    </location>
</feature>
<comment type="cofactor">
    <cofactor evidence="1 16">
        <name>FAD</name>
        <dbReference type="ChEBI" id="CHEBI:57692"/>
    </cofactor>
</comment>
<feature type="binding site" evidence="17">
    <location>
        <position position="169"/>
    </location>
    <ligand>
        <name>[2Fe-2S] cluster</name>
        <dbReference type="ChEBI" id="CHEBI:190135"/>
        <label>2</label>
    </ligand>
</feature>
<dbReference type="InterPro" id="IPR008274">
    <property type="entry name" value="AldOxase/xan_DH_MoCoBD1"/>
</dbReference>
<feature type="binding site" evidence="17">
    <location>
        <position position="834"/>
    </location>
    <ligand>
        <name>Mo-molybdopterin</name>
        <dbReference type="ChEBI" id="CHEBI:71302"/>
    </ligand>
    <ligandPart>
        <name>Mo</name>
        <dbReference type="ChEBI" id="CHEBI:28685"/>
    </ligandPart>
</feature>
<feature type="binding site" evidence="17">
    <location>
        <position position="60"/>
    </location>
    <ligand>
        <name>[2Fe-2S] cluster</name>
        <dbReference type="ChEBI" id="CHEBI:190135"/>
        <label>1</label>
    </ligand>
</feature>
<name>A0A1E5UJV1_9POAL</name>
<evidence type="ECO:0000256" key="2">
    <source>
        <dbReference type="ARBA" id="ARBA00006849"/>
    </source>
</evidence>
<dbReference type="SUPFAM" id="SSF56176">
    <property type="entry name" value="FAD-binding/transporter-associated domain-like"/>
    <property type="match status" value="1"/>
</dbReference>
<evidence type="ECO:0000259" key="19">
    <source>
        <dbReference type="PROSITE" id="PS51387"/>
    </source>
</evidence>
<keyword evidence="5 17" id="KW-0001">2Fe-2S</keyword>
<accession>A0A1E5UJV1</accession>
<feature type="binding site" evidence="17">
    <location>
        <position position="57"/>
    </location>
    <ligand>
        <name>[2Fe-2S] cluster</name>
        <dbReference type="ChEBI" id="CHEBI:190135"/>
        <label>1</label>
    </ligand>
</feature>
<dbReference type="PROSITE" id="PS00197">
    <property type="entry name" value="2FE2S_FER_1"/>
    <property type="match status" value="1"/>
</dbReference>
<dbReference type="SMART" id="SM01008">
    <property type="entry name" value="Ald_Xan_dh_C"/>
    <property type="match status" value="1"/>
</dbReference>
<feature type="binding site" evidence="17">
    <location>
        <position position="122"/>
    </location>
    <ligand>
        <name>[2Fe-2S] cluster</name>
        <dbReference type="ChEBI" id="CHEBI:190135"/>
        <label>2</label>
    </ligand>
</feature>
<comment type="cofactor">
    <cofactor evidence="14">
        <name>[2Fe-2S] cluster</name>
        <dbReference type="ChEBI" id="CHEBI:190135"/>
    </cofactor>
</comment>
<organism evidence="20 21">
    <name type="scientific">Dichanthelium oligosanthes</name>
    <dbReference type="NCBI Taxonomy" id="888268"/>
    <lineage>
        <taxon>Eukaryota</taxon>
        <taxon>Viridiplantae</taxon>
        <taxon>Streptophyta</taxon>
        <taxon>Embryophyta</taxon>
        <taxon>Tracheophyta</taxon>
        <taxon>Spermatophyta</taxon>
        <taxon>Magnoliopsida</taxon>
        <taxon>Liliopsida</taxon>
        <taxon>Poales</taxon>
        <taxon>Poaceae</taxon>
        <taxon>PACMAD clade</taxon>
        <taxon>Panicoideae</taxon>
        <taxon>Panicodae</taxon>
        <taxon>Paniceae</taxon>
        <taxon>Dichantheliinae</taxon>
        <taxon>Dichanthelium</taxon>
    </lineage>
</organism>
<evidence type="ECO:0000256" key="5">
    <source>
        <dbReference type="ARBA" id="ARBA00022714"/>
    </source>
</evidence>
<dbReference type="InterPro" id="IPR000674">
    <property type="entry name" value="Ald_Oxase/Xan_DH_a/b"/>
</dbReference>
<dbReference type="Pfam" id="PF02738">
    <property type="entry name" value="MoCoBD_1"/>
    <property type="match status" value="1"/>
</dbReference>
<evidence type="ECO:0000256" key="11">
    <source>
        <dbReference type="ARBA" id="ARBA00023014"/>
    </source>
</evidence>
<dbReference type="SUPFAM" id="SSF54665">
    <property type="entry name" value="CO dehydrogenase molybdoprotein N-domain-like"/>
    <property type="match status" value="1"/>
</dbReference>
<dbReference type="Proteomes" id="UP000095767">
    <property type="component" value="Unassembled WGS sequence"/>
</dbReference>
<dbReference type="Pfam" id="PF01799">
    <property type="entry name" value="Fer2_2"/>
    <property type="match status" value="1"/>
</dbReference>
<keyword evidence="12" id="KW-0520">NAD</keyword>
<dbReference type="EMBL" id="LWDX02074553">
    <property type="protein sequence ID" value="OEL13127.1"/>
    <property type="molecule type" value="Genomic_DNA"/>
</dbReference>
<dbReference type="InterPro" id="IPR036683">
    <property type="entry name" value="CO_DH_flav_C_dom_sf"/>
</dbReference>
<dbReference type="InterPro" id="IPR036884">
    <property type="entry name" value="2Fe-2S-bd_dom_sf"/>
</dbReference>
<dbReference type="GO" id="GO:0005506">
    <property type="term" value="F:iron ion binding"/>
    <property type="evidence" value="ECO:0007669"/>
    <property type="project" value="InterPro"/>
</dbReference>
<evidence type="ECO:0000256" key="7">
    <source>
        <dbReference type="ARBA" id="ARBA00022827"/>
    </source>
</evidence>
<keyword evidence="3 17" id="KW-0500">Molybdenum</keyword>
<dbReference type="SUPFAM" id="SSF56003">
    <property type="entry name" value="Molybdenum cofactor-binding domain"/>
    <property type="match status" value="1"/>
</dbReference>
<evidence type="ECO:0000256" key="16">
    <source>
        <dbReference type="PIRSR" id="PIRSR000127-2"/>
    </source>
</evidence>
<feature type="binding site" evidence="16">
    <location>
        <position position="463"/>
    </location>
    <ligand>
        <name>FAD</name>
        <dbReference type="ChEBI" id="CHEBI:57692"/>
    </ligand>
</feature>
<dbReference type="GO" id="GO:0009688">
    <property type="term" value="P:abscisic acid biosynthetic process"/>
    <property type="evidence" value="ECO:0007669"/>
    <property type="project" value="UniProtKB-KW"/>
</dbReference>
<keyword evidence="10 17" id="KW-0408">Iron</keyword>
<dbReference type="GO" id="GO:0051537">
    <property type="term" value="F:2 iron, 2 sulfur cluster binding"/>
    <property type="evidence" value="ECO:0007669"/>
    <property type="project" value="UniProtKB-KW"/>
</dbReference>
<feature type="binding site" evidence="17">
    <location>
        <position position="978"/>
    </location>
    <ligand>
        <name>Mo-molybdopterin</name>
        <dbReference type="ChEBI" id="CHEBI:71302"/>
    </ligand>
    <ligandPart>
        <name>Mo</name>
        <dbReference type="ChEBI" id="CHEBI:28685"/>
    </ligandPart>
</feature>
<evidence type="ECO:0000256" key="13">
    <source>
        <dbReference type="ARBA" id="ARBA00023070"/>
    </source>
</evidence>
<dbReference type="InterPro" id="IPR012675">
    <property type="entry name" value="Beta-grasp_dom_sf"/>
</dbReference>
<dbReference type="InterPro" id="IPR005107">
    <property type="entry name" value="CO_DH_flav_C"/>
</dbReference>
<dbReference type="InterPro" id="IPR001041">
    <property type="entry name" value="2Fe-2S_ferredoxin-type"/>
</dbReference>
<dbReference type="InterPro" id="IPR036318">
    <property type="entry name" value="FAD-bd_PCMH-like_sf"/>
</dbReference>
<evidence type="ECO:0000313" key="20">
    <source>
        <dbReference type="EMBL" id="OEL13127.1"/>
    </source>
</evidence>
<dbReference type="InterPro" id="IPR016169">
    <property type="entry name" value="FAD-bd_PCMH_sub2"/>
</dbReference>
<dbReference type="Gene3D" id="3.10.20.30">
    <property type="match status" value="1"/>
</dbReference>
<dbReference type="Gene3D" id="1.10.150.120">
    <property type="entry name" value="[2Fe-2S]-binding domain"/>
    <property type="match status" value="1"/>
</dbReference>
<gene>
    <name evidence="20" type="ORF">BAE44_0025853</name>
</gene>
<dbReference type="Pfam" id="PF00941">
    <property type="entry name" value="FAD_binding_5"/>
    <property type="match status" value="1"/>
</dbReference>
<feature type="binding site" evidence="16">
    <location>
        <position position="423"/>
    </location>
    <ligand>
        <name>FAD</name>
        <dbReference type="ChEBI" id="CHEBI:57692"/>
    </ligand>
</feature>
<dbReference type="PROSITE" id="PS51387">
    <property type="entry name" value="FAD_PCMH"/>
    <property type="match status" value="1"/>
</dbReference>
<feature type="binding site" evidence="17">
    <location>
        <position position="1152"/>
    </location>
    <ligand>
        <name>Mo-molybdopterin</name>
        <dbReference type="ChEBI" id="CHEBI:71302"/>
    </ligand>
    <ligandPart>
        <name>Mo</name>
        <dbReference type="ChEBI" id="CHEBI:28685"/>
    </ligandPart>
</feature>
<evidence type="ECO:0000256" key="9">
    <source>
        <dbReference type="ARBA" id="ARBA00023002"/>
    </source>
</evidence>
<evidence type="ECO:0000256" key="4">
    <source>
        <dbReference type="ARBA" id="ARBA00022630"/>
    </source>
</evidence>
<dbReference type="Pfam" id="PF01315">
    <property type="entry name" value="Ald_Xan_dh_C"/>
    <property type="match status" value="1"/>
</dbReference>
<reference evidence="20 21" key="1">
    <citation type="submission" date="2016-09" db="EMBL/GenBank/DDBJ databases">
        <title>The draft genome of Dichanthelium oligosanthes: A C3 panicoid grass species.</title>
        <authorList>
            <person name="Studer A.J."/>
            <person name="Schnable J.C."/>
            <person name="Brutnell T.P."/>
        </authorList>
    </citation>
    <scope>NUCLEOTIDE SEQUENCE [LARGE SCALE GENOMIC DNA]</scope>
    <source>
        <strain evidence="21">cv. Kellogg 1175</strain>
        <tissue evidence="20">Leaf</tissue>
    </source>
</reference>
<dbReference type="GO" id="GO:0009851">
    <property type="term" value="P:auxin biosynthetic process"/>
    <property type="evidence" value="ECO:0007669"/>
    <property type="project" value="UniProtKB-KW"/>
</dbReference>
<dbReference type="Gene3D" id="3.90.1170.50">
    <property type="entry name" value="Aldehyde oxidase/xanthine dehydrogenase, a/b hammerhead"/>
    <property type="match status" value="1"/>
</dbReference>
<dbReference type="SUPFAM" id="SSF54292">
    <property type="entry name" value="2Fe-2S ferredoxin-like"/>
    <property type="match status" value="1"/>
</dbReference>
<feature type="binding site" evidence="17">
    <location>
        <position position="125"/>
    </location>
    <ligand>
        <name>[2Fe-2S] cluster</name>
        <dbReference type="ChEBI" id="CHEBI:190135"/>
        <label>2</label>
    </ligand>
</feature>
<evidence type="ECO:0000256" key="6">
    <source>
        <dbReference type="ARBA" id="ARBA00022723"/>
    </source>
</evidence>
<protein>
    <submittedName>
        <fullName evidence="20">Putative aldehyde oxidase-like protein</fullName>
    </submittedName>
</protein>
<dbReference type="FunFam" id="3.30.365.10:FF:000001">
    <property type="entry name" value="Xanthine dehydrogenase oxidase"/>
    <property type="match status" value="1"/>
</dbReference>
<dbReference type="Pfam" id="PF20256">
    <property type="entry name" value="MoCoBD_2"/>
    <property type="match status" value="1"/>
</dbReference>
<evidence type="ECO:0000256" key="17">
    <source>
        <dbReference type="PIRSR" id="PIRSR000127-3"/>
    </source>
</evidence>
<feature type="binding site" evidence="16">
    <location>
        <begin position="407"/>
        <end position="411"/>
    </location>
    <ligand>
        <name>FAD</name>
        <dbReference type="ChEBI" id="CHEBI:57692"/>
    </ligand>
</feature>
<dbReference type="STRING" id="888268.A0A1E5UJV1"/>
<dbReference type="FunFam" id="1.10.150.120:FF:000006">
    <property type="entry name" value="Aldehyde oxidase"/>
    <property type="match status" value="1"/>
</dbReference>
<dbReference type="InterPro" id="IPR036010">
    <property type="entry name" value="2Fe-2S_ferredoxin-like_sf"/>
</dbReference>
<dbReference type="InterPro" id="IPR016208">
    <property type="entry name" value="Ald_Oxase/xanthine_DH-like"/>
</dbReference>
<feature type="binding site" evidence="17">
    <location>
        <position position="171"/>
    </location>
    <ligand>
        <name>[2Fe-2S] cluster</name>
        <dbReference type="ChEBI" id="CHEBI:190135"/>
        <label>2</label>
    </ligand>
</feature>
<feature type="binding site" evidence="17">
    <location>
        <position position="52"/>
    </location>
    <ligand>
        <name>[2Fe-2S] cluster</name>
        <dbReference type="ChEBI" id="CHEBI:190135"/>
        <label>1</label>
    </ligand>
</feature>
<dbReference type="Gene3D" id="3.30.465.10">
    <property type="match status" value="1"/>
</dbReference>
<evidence type="ECO:0000256" key="1">
    <source>
        <dbReference type="ARBA" id="ARBA00001974"/>
    </source>
</evidence>
<dbReference type="FunFam" id="3.10.20.30:FF:000012">
    <property type="entry name" value="Xanthine dehydrogenase/oxidase"/>
    <property type="match status" value="1"/>
</dbReference>
<keyword evidence="11 17" id="KW-0411">Iron-sulfur</keyword>
<proteinExistence type="inferred from homology"/>
<keyword evidence="9" id="KW-0560">Oxidoreductase</keyword>
<comment type="cofactor">
    <cofactor evidence="17">
        <name>Mo-molybdopterin</name>
        <dbReference type="ChEBI" id="CHEBI:71302"/>
    </cofactor>
    <text evidence="17">Binds 1 Mo-molybdopterin (Mo-MPT) cofactor per subunit.</text>
</comment>
<dbReference type="InterPro" id="IPR046867">
    <property type="entry name" value="AldOxase/xan_DH_MoCoBD2"/>
</dbReference>
<keyword evidence="4" id="KW-0285">Flavoprotein</keyword>
<dbReference type="PANTHER" id="PTHR11908:SF89">
    <property type="entry name" value="ALDEHYDE OXIDASE-LIKE PROTEIN-RELATED"/>
    <property type="match status" value="1"/>
</dbReference>
<dbReference type="PANTHER" id="PTHR11908">
    <property type="entry name" value="XANTHINE DEHYDROGENASE"/>
    <property type="match status" value="1"/>
</dbReference>